<proteinExistence type="predicted"/>
<feature type="compositionally biased region" description="Polar residues" evidence="5">
    <location>
        <begin position="744"/>
        <end position="753"/>
    </location>
</feature>
<dbReference type="InterPro" id="IPR036397">
    <property type="entry name" value="RNaseH_sf"/>
</dbReference>
<dbReference type="GO" id="GO:0004190">
    <property type="term" value="F:aspartic-type endopeptidase activity"/>
    <property type="evidence" value="ECO:0007669"/>
    <property type="project" value="UniProtKB-KW"/>
</dbReference>
<keyword evidence="1" id="KW-0645">Protease</keyword>
<dbReference type="Gene3D" id="3.30.420.10">
    <property type="entry name" value="Ribonuclease H-like superfamily/Ribonuclease H"/>
    <property type="match status" value="1"/>
</dbReference>
<evidence type="ECO:0000259" key="6">
    <source>
        <dbReference type="PROSITE" id="PS50994"/>
    </source>
</evidence>
<evidence type="ECO:0000256" key="4">
    <source>
        <dbReference type="ARBA" id="ARBA00022801"/>
    </source>
</evidence>
<feature type="region of interest" description="Disordered" evidence="5">
    <location>
        <begin position="698"/>
        <end position="765"/>
    </location>
</feature>
<feature type="region of interest" description="Disordered" evidence="5">
    <location>
        <begin position="778"/>
        <end position="827"/>
    </location>
</feature>
<feature type="compositionally biased region" description="Low complexity" evidence="5">
    <location>
        <begin position="625"/>
        <end position="637"/>
    </location>
</feature>
<dbReference type="SUPFAM" id="SSF53098">
    <property type="entry name" value="Ribonuclease H-like"/>
    <property type="match status" value="1"/>
</dbReference>
<protein>
    <recommendedName>
        <fullName evidence="6">Integrase catalytic domain-containing protein</fullName>
    </recommendedName>
</protein>
<dbReference type="PANTHER" id="PTHR42648">
    <property type="entry name" value="TRANSPOSASE, PUTATIVE-RELATED"/>
    <property type="match status" value="1"/>
</dbReference>
<accession>A0A6G0RLF0</accession>
<evidence type="ECO:0000313" key="8">
    <source>
        <dbReference type="Proteomes" id="UP000486351"/>
    </source>
</evidence>
<dbReference type="InterPro" id="IPR043502">
    <property type="entry name" value="DNA/RNA_pol_sf"/>
</dbReference>
<feature type="compositionally biased region" description="Polar residues" evidence="5">
    <location>
        <begin position="724"/>
        <end position="733"/>
    </location>
</feature>
<feature type="region of interest" description="Disordered" evidence="5">
    <location>
        <begin position="562"/>
        <end position="637"/>
    </location>
</feature>
<evidence type="ECO:0000256" key="5">
    <source>
        <dbReference type="SAM" id="MobiDB-lite"/>
    </source>
</evidence>
<evidence type="ECO:0000256" key="3">
    <source>
        <dbReference type="ARBA" id="ARBA00022750"/>
    </source>
</evidence>
<evidence type="ECO:0000256" key="2">
    <source>
        <dbReference type="ARBA" id="ARBA00022723"/>
    </source>
</evidence>
<gene>
    <name evidence="7" type="ORF">PF008_g13430</name>
</gene>
<comment type="caution">
    <text evidence="7">The sequence shown here is derived from an EMBL/GenBank/DDBJ whole genome shotgun (WGS) entry which is preliminary data.</text>
</comment>
<dbReference type="Pfam" id="PF25597">
    <property type="entry name" value="SH3_retrovirus"/>
    <property type="match status" value="1"/>
</dbReference>
<dbReference type="InterPro" id="IPR025724">
    <property type="entry name" value="GAG-pre-integrase_dom"/>
</dbReference>
<dbReference type="InterPro" id="IPR001584">
    <property type="entry name" value="Integrase_cat-core"/>
</dbReference>
<organism evidence="7 8">
    <name type="scientific">Phytophthora fragariae</name>
    <dbReference type="NCBI Taxonomy" id="53985"/>
    <lineage>
        <taxon>Eukaryota</taxon>
        <taxon>Sar</taxon>
        <taxon>Stramenopiles</taxon>
        <taxon>Oomycota</taxon>
        <taxon>Peronosporomycetes</taxon>
        <taxon>Peronosporales</taxon>
        <taxon>Peronosporaceae</taxon>
        <taxon>Phytophthora</taxon>
    </lineage>
</organism>
<sequence length="1170" mass="129974">MTTRHDASREVDSSSENDELEEVLSRLDALIIDAGLVGDSCEDEGLVTSEEEEVREESDSHAHIGWWYDGQDHDEGEVNTSSGWWYFDTAANVHVTGNPWYYVTFTPDPSQSQHIQSVTAALASRIAGVGTVALITMVDGQQATVTLNDVFYVPGATHGLFSIGLAAEQGFDFDYDRQTEDFRVQDQGRTVIVASPHEATWGFQVTHPSNGDYVGPQDQPLSNFTAAEGVASLKLWHERLGHTCPQYLKMMVGKGLVRGMLMKQRDLGACDACHIGKQKKKPHLKKLERNTKTPNQVVYADLLILSKDNGTRFEDVLVIMDGFSRFVTLHMLTSKSSEVVNRHIKEYVLWAERQAGRHKVRQVLTRTLHVVYKDYPILTDKSGEFVNTEMESWYKAEHVLVGPKSSQLNLCERTHQSLVEMMKASMHDAGFPKTLWPEALRNAVYIKNRIYNKGTGGVSYEMLFGVKPDLHHVRKFGALAYVHVPVTPGRKKHHDNARLGFVLGYAEDVIGCKVYFPDNRTAKFVSDLRVAEDVMYRDRHEVTVKNDDLESLHFVQSSEIVEDDDADSTHGESTMECEAEGNTAAAPTMNEITAGPTVALEGGETCGAPSAAPSGEAVGDLSVLPSPSAAPNAAPSGETVGYLSVLSSGSGRSRTDLREAYRATPASSLADVGGVTAALPSEPAEIRSMQTEMQCELDELQSESQSELLTESQDDRQREREQHSSVSPGTMASPSEGDVAATSDAASCDNSESVAGHCGSDVGDTEELADGNAVAVGDELEDEEATTVASVCGPLTGKRQRDETPSEEIRVEQSAERQEPKRTRRTGLHEYHERRRPAYLRDYVMNVAQNTSLVLDQNGRPIRASDVRVPRNRRESRRSKYREFFIKAELEEMAAMRTQHVLEEIAIEDVPKNAKPIKTRFVYDIKTDHQGYVIRFKARPVALGNYQRPGIDFGDTFSPVARMSSFRLMVGLAGALNLTLYGGDINTAYLNAKLGIRQYVQSIEGFPCEVDGHVYVVVKALYGLRQSGREWNTELNRWLLERGYQRSLTEPCLYYRVEGEEIMLGLVYVDDILVATKDEEQKKKLFEDLDKECGLKDQGLLAQYLGVEVEQTADHIFISQSKYAREILTKFGYAEAHSVGNPMEVNARLVSARDTFPAGTHFRPSQSHVK</sequence>
<dbReference type="SUPFAM" id="SSF56672">
    <property type="entry name" value="DNA/RNA polymerases"/>
    <property type="match status" value="1"/>
</dbReference>
<keyword evidence="2" id="KW-0479">Metal-binding</keyword>
<dbReference type="InterPro" id="IPR054722">
    <property type="entry name" value="PolX-like_BBD"/>
</dbReference>
<feature type="domain" description="Integrase catalytic" evidence="6">
    <location>
        <begin position="290"/>
        <end position="468"/>
    </location>
</feature>
<reference evidence="7 8" key="1">
    <citation type="submission" date="2018-09" db="EMBL/GenBank/DDBJ databases">
        <title>Genomic investigation of the strawberry pathogen Phytophthora fragariae indicates pathogenicity is determined by transcriptional variation in three key races.</title>
        <authorList>
            <person name="Adams T.M."/>
            <person name="Armitage A.D."/>
            <person name="Sobczyk M.K."/>
            <person name="Bates H.J."/>
            <person name="Dunwell J.M."/>
            <person name="Nellist C.F."/>
            <person name="Harrison R.J."/>
        </authorList>
    </citation>
    <scope>NUCLEOTIDE SEQUENCE [LARGE SCALE GENOMIC DNA]</scope>
    <source>
        <strain evidence="7 8">NOV-77</strain>
    </source>
</reference>
<dbReference type="GO" id="GO:0003676">
    <property type="term" value="F:nucleic acid binding"/>
    <property type="evidence" value="ECO:0007669"/>
    <property type="project" value="InterPro"/>
</dbReference>
<dbReference type="Pfam" id="PF13976">
    <property type="entry name" value="gag_pre-integrs"/>
    <property type="match status" value="1"/>
</dbReference>
<dbReference type="EMBL" id="QXFY01000790">
    <property type="protein sequence ID" value="KAE9335575.1"/>
    <property type="molecule type" value="Genomic_DNA"/>
</dbReference>
<name>A0A6G0RLF0_9STRA</name>
<dbReference type="Pfam" id="PF22936">
    <property type="entry name" value="Pol_BBD"/>
    <property type="match status" value="1"/>
</dbReference>
<dbReference type="InterPro" id="IPR013103">
    <property type="entry name" value="RVT_2"/>
</dbReference>
<dbReference type="GO" id="GO:0015074">
    <property type="term" value="P:DNA integration"/>
    <property type="evidence" value="ECO:0007669"/>
    <property type="project" value="InterPro"/>
</dbReference>
<dbReference type="InterPro" id="IPR039537">
    <property type="entry name" value="Retrotran_Ty1/copia-like"/>
</dbReference>
<keyword evidence="3" id="KW-0064">Aspartyl protease</keyword>
<dbReference type="InterPro" id="IPR012337">
    <property type="entry name" value="RNaseH-like_sf"/>
</dbReference>
<keyword evidence="4" id="KW-0378">Hydrolase</keyword>
<dbReference type="PANTHER" id="PTHR42648:SF28">
    <property type="entry name" value="TRANSPOSON-ENCODED PROTEIN WITH RIBONUCLEASE H-LIKE AND RETROVIRUS ZINC FINGER-LIKE DOMAINS"/>
    <property type="match status" value="1"/>
</dbReference>
<dbReference type="Pfam" id="PF07727">
    <property type="entry name" value="RVT_2"/>
    <property type="match status" value="1"/>
</dbReference>
<evidence type="ECO:0000256" key="1">
    <source>
        <dbReference type="ARBA" id="ARBA00022670"/>
    </source>
</evidence>
<dbReference type="GO" id="GO:0006508">
    <property type="term" value="P:proteolysis"/>
    <property type="evidence" value="ECO:0007669"/>
    <property type="project" value="UniProtKB-KW"/>
</dbReference>
<feature type="compositionally biased region" description="Low complexity" evidence="5">
    <location>
        <begin position="702"/>
        <end position="711"/>
    </location>
</feature>
<dbReference type="AlphaFoldDB" id="A0A6G0RLF0"/>
<dbReference type="InterPro" id="IPR057670">
    <property type="entry name" value="SH3_retrovirus"/>
</dbReference>
<feature type="compositionally biased region" description="Basic and acidic residues" evidence="5">
    <location>
        <begin position="799"/>
        <end position="827"/>
    </location>
</feature>
<dbReference type="GO" id="GO:0046872">
    <property type="term" value="F:metal ion binding"/>
    <property type="evidence" value="ECO:0007669"/>
    <property type="project" value="UniProtKB-KW"/>
</dbReference>
<evidence type="ECO:0000313" key="7">
    <source>
        <dbReference type="EMBL" id="KAE9335575.1"/>
    </source>
</evidence>
<dbReference type="PROSITE" id="PS50994">
    <property type="entry name" value="INTEGRASE"/>
    <property type="match status" value="1"/>
</dbReference>
<dbReference type="Proteomes" id="UP000486351">
    <property type="component" value="Unassembled WGS sequence"/>
</dbReference>
<feature type="compositionally biased region" description="Basic and acidic residues" evidence="5">
    <location>
        <begin position="713"/>
        <end position="723"/>
    </location>
</feature>